<accession>A0A1A6XPL2</accession>
<dbReference type="Proteomes" id="UP000092256">
    <property type="component" value="Unassembled WGS sequence"/>
</dbReference>
<evidence type="ECO:0000313" key="3">
    <source>
        <dbReference type="EMBL" id="OBU64630.1"/>
    </source>
</evidence>
<feature type="region of interest" description="Disordered" evidence="1">
    <location>
        <begin position="58"/>
        <end position="78"/>
    </location>
</feature>
<dbReference type="AlphaFoldDB" id="A0A1A6XPL2"/>
<organism evidence="3 4">
    <name type="scientific">Stenotrophomonas maltophilia</name>
    <name type="common">Pseudomonas maltophilia</name>
    <name type="synonym">Xanthomonas maltophilia</name>
    <dbReference type="NCBI Taxonomy" id="40324"/>
    <lineage>
        <taxon>Bacteria</taxon>
        <taxon>Pseudomonadati</taxon>
        <taxon>Pseudomonadota</taxon>
        <taxon>Gammaproteobacteria</taxon>
        <taxon>Lysobacterales</taxon>
        <taxon>Lysobacteraceae</taxon>
        <taxon>Stenotrophomonas</taxon>
        <taxon>Stenotrophomonas maltophilia group</taxon>
    </lineage>
</organism>
<comment type="caution">
    <text evidence="3">The sequence shown here is derived from an EMBL/GenBank/DDBJ whole genome shotgun (WGS) entry which is preliminary data.</text>
</comment>
<gene>
    <name evidence="3" type="ORF">A9K58_17120</name>
</gene>
<evidence type="ECO:0000256" key="1">
    <source>
        <dbReference type="SAM" id="MobiDB-lite"/>
    </source>
</evidence>
<evidence type="ECO:0000256" key="2">
    <source>
        <dbReference type="SAM" id="SignalP"/>
    </source>
</evidence>
<protein>
    <recommendedName>
        <fullName evidence="5">Secreted protein</fullName>
    </recommendedName>
</protein>
<name>A0A1A6XPL2_STEMA</name>
<sequence>MILHLFLMLHLTFASAFAVMLDGGCRGRRCGTVRGMDAAAELTGTYLQRVPQRLPLQPAPSRQERAALQSTYPARMCA</sequence>
<evidence type="ECO:0008006" key="5">
    <source>
        <dbReference type="Google" id="ProtNLM"/>
    </source>
</evidence>
<feature type="signal peptide" evidence="2">
    <location>
        <begin position="1"/>
        <end position="18"/>
    </location>
</feature>
<dbReference type="EMBL" id="LYVJ01000014">
    <property type="protein sequence ID" value="OBU64630.1"/>
    <property type="molecule type" value="Genomic_DNA"/>
</dbReference>
<feature type="chain" id="PRO_5008353340" description="Secreted protein" evidence="2">
    <location>
        <begin position="19"/>
        <end position="78"/>
    </location>
</feature>
<keyword evidence="2" id="KW-0732">Signal</keyword>
<reference evidence="3 4" key="1">
    <citation type="submission" date="2016-05" db="EMBL/GenBank/DDBJ databases">
        <title>Draft Genome Sequences of Stenotrophomonas maltophilia Strains Sm32COP, Sm41DVV, Sm46PAILV, SmF3, SmF22, SmSOFb1 and SmCVFa1, Isolated from Different Manures, in France.</title>
        <authorList>
            <person name="Nazaret S."/>
            <person name="Bodilis J."/>
        </authorList>
    </citation>
    <scope>NUCLEOTIDE SEQUENCE [LARGE SCALE GENOMIC DNA]</scope>
    <source>
        <strain evidence="3 4">Sm46PAILV</strain>
    </source>
</reference>
<proteinExistence type="predicted"/>
<evidence type="ECO:0000313" key="4">
    <source>
        <dbReference type="Proteomes" id="UP000092256"/>
    </source>
</evidence>